<evidence type="ECO:0000256" key="2">
    <source>
        <dbReference type="ARBA" id="ARBA00010933"/>
    </source>
</evidence>
<feature type="domain" description="G-protein coupled receptors family 2 profile 2" evidence="14">
    <location>
        <begin position="1073"/>
        <end position="1316"/>
    </location>
</feature>
<keyword evidence="4 11" id="KW-0812">Transmembrane</keyword>
<feature type="transmembrane region" description="Helical" evidence="11">
    <location>
        <begin position="1133"/>
        <end position="1156"/>
    </location>
</feature>
<evidence type="ECO:0000259" key="12">
    <source>
        <dbReference type="PROSITE" id="PS50221"/>
    </source>
</evidence>
<keyword evidence="7 11" id="KW-0472">Membrane</keyword>
<feature type="region of interest" description="Disordered" evidence="10">
    <location>
        <begin position="1440"/>
        <end position="1468"/>
    </location>
</feature>
<dbReference type="InterPro" id="IPR057244">
    <property type="entry name" value="GAIN_B"/>
</dbReference>
<feature type="region of interest" description="Disordered" evidence="10">
    <location>
        <begin position="444"/>
        <end position="583"/>
    </location>
</feature>
<feature type="compositionally biased region" description="Polar residues" evidence="10">
    <location>
        <begin position="1760"/>
        <end position="1774"/>
    </location>
</feature>
<dbReference type="EMBL" id="CAJQZP010001305">
    <property type="protein sequence ID" value="CAG5037611.1"/>
    <property type="molecule type" value="Genomic_DNA"/>
</dbReference>
<keyword evidence="5" id="KW-0430">Lectin</keyword>
<keyword evidence="6 11" id="KW-1133">Transmembrane helix</keyword>
<dbReference type="Pfam" id="PF00002">
    <property type="entry name" value="7tm_2"/>
    <property type="match status" value="1"/>
</dbReference>
<sequence>MHRLFAELEPSVTVTEQNLADRVRYILRSNTFDVTELERLRREAVPSSGENAAAEDAAPQLAEQSANVNAAVNTPVVVDSNDDGTVAQELELEQMRSTLEEAIVETRSTSLENRPRLPRLAQSKQNRAVVRALNPMLVTYLEASRDLCETDSILFGAALAVCRIIGAKLSTAGRATGQSSAIPARRIRTEERIAKARALIGRLICFRSGNTRPRIVRTVRMAFVGTNVSLSQPDIMHKLTERVDDLKQRIAAWGKRIRRYTERSTRFNQNRLFQSDQKKLYKSLERPIVSGTGPAPNQADTVRVNHNEGPWTEVVASQCAEPRYETAYACEGKTLKIGCAEGSVIHLIRANYGRFSITICNDHGNTDWSVNCMSTRSLRVLHSRCSMHQNCSILASTNMFGDPCPNTLKYLEAHYQCVPASTTSTTNRPSPPWLITSQPTVWRSTIPPIPKSPVQTQQTERKKPTVITPPTFRPHITLPPEVRLGDIGTKKPTTRQPDSSSEKDPLQIPHDHVPEVKEEIPKVAEPESIPKNEKPIKDREEGIAPVTEAPMQWPAKDEDSDSTSPVHMPPKENRSPEIDGENAYDTKIYSTSSTPNRRAAYCPQVIARGLHWNWTQAGQYAVQPCPGGATGLARWTCTLTTHQHLVEDERPRRRGIGLQSGENYHDLGLDQPSERQLQIIRRLGSEALLKGRDGDSPEHLIDYRGSSSMPDAQISGHGAISNGDFTYTDSIPEWHGATPDLSECRSVWLNSLEARVREGESLLSISNDLAQVTSSKTLYGGDMMTTTSIMKKLAQRMSQNMQTFPDPRQRETFVADMLLGVIKTGSNLLEESQRASWLDLSTEAQNRVASALLTQLEENAFLLADAVTKEKTILQIVKNICLSVRVLEVKSVEDETFPSVIAQEQWKASEDTITIPKAALIDNRQKDLVRIVFFAFDRLEQILPPTFGKTPQFAAYASDPSSSAATSINSEREKKNITRVLNSKVISASLGNGRHIQLSQMVRLTMKHLKTENVTNPVCVFWDYTLHGWSPEGCQVEWSNLTHTGCACSHLTNFAILMDVHGVALSHAHEMALRLITLIGCGISSIALVAAIIVFQCCRNMKSDRVLIHKHLCWCLLIAEIIFMVGIDQTQDRILCGIIAGLLHYFFLAAFAWMFLEGFHLYAMLVEVFEPERPRARWYCAGAYLAPALIVLASAAAYPTGYGTPQSCWLSTDHLFIMSFVGPVALVVTANWICLGLVIYMMCHHTSVSIKAKENSKLYKIKVWLNTSVVLAVLLGLTWTFGVLYLNEQTVGMAYAFTILNSFQGLFIFVFHCLLNEIFQKECARLGRRHPWLSCCLYFTTQSSQPLPHNMPATASSSNHVDTRQGSVKSRRYHQSTAADEDIVDPRDVTNSTNASVAASTTNNLVINNLNVVVNNNNHNNNNVINNAAVASLAAAAAAHNYHSHRNRRNSQENQNFSPSSNFGPTLNATAANFAHNIPEREPPAAMTHLRSSINPGSGRYPQGYRQNSYNIQPEPSRWNVRPTAPIYVPNDETRSVRAPTPQNIPRSSSHTQSIASMHSYRNNIEVPNEYQNLRSRSPSCFSNKMAASIGANDWALMANTIGGNVWKNTSSKHHVGNTSTLPHHDTLTRQLQQNHIHSPYECEAPLAPGSPRHVKDEESPLHNPQGYQTTRSYNQDFRNPHVFMSQHSPGSQEMIFRKHYKDDRRKHHHHHGSQNVNHTYSEIAAQQGRLYRRGSEQEFRVIQDDPVYEEIERNETLMSDMSDDNSGPDSCRQNPGHHGSSSSKFFGDHRPLISYSPGDRHHHEQEHYGKYGKWDTLDRAYDRHAYESGRLVHPYHQPQESNMRALAAVLNGENNVVCHLEPHNSYDVYQPQSGNPRTVSQPSF</sequence>
<dbReference type="Pfam" id="PF02140">
    <property type="entry name" value="SUEL_Lectin"/>
    <property type="match status" value="1"/>
</dbReference>
<dbReference type="FunFam" id="1.20.1070.10:FF:000200">
    <property type="entry name" value="Adhesion G protein-coupled receptor L3"/>
    <property type="match status" value="1"/>
</dbReference>
<evidence type="ECO:0000256" key="7">
    <source>
        <dbReference type="ARBA" id="ARBA00023136"/>
    </source>
</evidence>
<comment type="caution">
    <text evidence="15">The sequence shown here is derived from an EMBL/GenBank/DDBJ whole genome shotgun (WGS) entry which is preliminary data.</text>
</comment>
<evidence type="ECO:0000256" key="8">
    <source>
        <dbReference type="ARBA" id="ARBA00023157"/>
    </source>
</evidence>
<feature type="compositionally biased region" description="Basic and acidic residues" evidence="10">
    <location>
        <begin position="500"/>
        <end position="542"/>
    </location>
</feature>
<dbReference type="Pfam" id="PF01825">
    <property type="entry name" value="GPS"/>
    <property type="match status" value="1"/>
</dbReference>
<feature type="region of interest" description="Disordered" evidence="10">
    <location>
        <begin position="1642"/>
        <end position="1674"/>
    </location>
</feature>
<dbReference type="OrthoDB" id="1100386at2759"/>
<organism evidence="15 16">
    <name type="scientific">Parnassius apollo</name>
    <name type="common">Apollo butterfly</name>
    <name type="synonym">Papilio apollo</name>
    <dbReference type="NCBI Taxonomy" id="110799"/>
    <lineage>
        <taxon>Eukaryota</taxon>
        <taxon>Metazoa</taxon>
        <taxon>Ecdysozoa</taxon>
        <taxon>Arthropoda</taxon>
        <taxon>Hexapoda</taxon>
        <taxon>Insecta</taxon>
        <taxon>Pterygota</taxon>
        <taxon>Neoptera</taxon>
        <taxon>Endopterygota</taxon>
        <taxon>Lepidoptera</taxon>
        <taxon>Glossata</taxon>
        <taxon>Ditrysia</taxon>
        <taxon>Papilionoidea</taxon>
        <taxon>Papilionidae</taxon>
        <taxon>Parnassiinae</taxon>
        <taxon>Parnassini</taxon>
        <taxon>Parnassius</taxon>
        <taxon>Parnassius</taxon>
    </lineage>
</organism>
<evidence type="ECO:0000256" key="1">
    <source>
        <dbReference type="ARBA" id="ARBA00004651"/>
    </source>
</evidence>
<evidence type="ECO:0000256" key="11">
    <source>
        <dbReference type="SAM" id="Phobius"/>
    </source>
</evidence>
<dbReference type="FunFam" id="2.60.120.740:FF:000001">
    <property type="entry name" value="Adhesion G protein-coupled receptor L2"/>
    <property type="match status" value="1"/>
</dbReference>
<evidence type="ECO:0000256" key="4">
    <source>
        <dbReference type="ARBA" id="ARBA00022692"/>
    </source>
</evidence>
<dbReference type="PANTHER" id="PTHR12011:SF347">
    <property type="entry name" value="FI21270P1-RELATED"/>
    <property type="match status" value="1"/>
</dbReference>
<feature type="domain" description="GAIN-B" evidence="12">
    <location>
        <begin position="885"/>
        <end position="1064"/>
    </location>
</feature>
<evidence type="ECO:0000256" key="6">
    <source>
        <dbReference type="ARBA" id="ARBA00022989"/>
    </source>
</evidence>
<feature type="transmembrane region" description="Helical" evidence="11">
    <location>
        <begin position="1263"/>
        <end position="1286"/>
    </location>
</feature>
<dbReference type="InterPro" id="IPR032471">
    <property type="entry name" value="AGRL2-4_GAIN_subdom_A"/>
</dbReference>
<name>A0A8S3XVI1_PARAO</name>
<keyword evidence="16" id="KW-1185">Reference proteome</keyword>
<feature type="transmembrane region" description="Helical" evidence="11">
    <location>
        <begin position="1176"/>
        <end position="1196"/>
    </location>
</feature>
<dbReference type="GO" id="GO:0007166">
    <property type="term" value="P:cell surface receptor signaling pathway"/>
    <property type="evidence" value="ECO:0007669"/>
    <property type="project" value="InterPro"/>
</dbReference>
<dbReference type="InterPro" id="IPR000922">
    <property type="entry name" value="Lectin_gal-bd_dom"/>
</dbReference>
<feature type="coiled-coil region" evidence="9">
    <location>
        <begin position="236"/>
        <end position="263"/>
    </location>
</feature>
<feature type="region of interest" description="Disordered" evidence="10">
    <location>
        <begin position="1349"/>
        <end position="1395"/>
    </location>
</feature>
<dbReference type="PROSITE" id="PS50228">
    <property type="entry name" value="SUEL_LECTIN"/>
    <property type="match status" value="1"/>
</dbReference>
<evidence type="ECO:0000313" key="15">
    <source>
        <dbReference type="EMBL" id="CAG5037611.1"/>
    </source>
</evidence>
<evidence type="ECO:0000259" key="13">
    <source>
        <dbReference type="PROSITE" id="PS50228"/>
    </source>
</evidence>
<dbReference type="CDD" id="cd22830">
    <property type="entry name" value="Gal_Rha_Lectin_dCirl"/>
    <property type="match status" value="1"/>
</dbReference>
<evidence type="ECO:0000313" key="16">
    <source>
        <dbReference type="Proteomes" id="UP000691718"/>
    </source>
</evidence>
<keyword evidence="9" id="KW-0175">Coiled coil</keyword>
<reference evidence="15" key="1">
    <citation type="submission" date="2021-04" db="EMBL/GenBank/DDBJ databases">
        <authorList>
            <person name="Tunstrom K."/>
        </authorList>
    </citation>
    <scope>NUCLEOTIDE SEQUENCE</scope>
</reference>
<feature type="compositionally biased region" description="Polar residues" evidence="10">
    <location>
        <begin position="1541"/>
        <end position="1553"/>
    </location>
</feature>
<keyword evidence="8" id="KW-1015">Disulfide bond</keyword>
<dbReference type="PROSITE" id="PS50261">
    <property type="entry name" value="G_PROTEIN_RECEP_F2_4"/>
    <property type="match status" value="1"/>
</dbReference>
<evidence type="ECO:0000256" key="9">
    <source>
        <dbReference type="SAM" id="Coils"/>
    </source>
</evidence>
<dbReference type="GO" id="GO:0005886">
    <property type="term" value="C:plasma membrane"/>
    <property type="evidence" value="ECO:0007669"/>
    <property type="project" value="UniProtKB-SubCell"/>
</dbReference>
<dbReference type="Pfam" id="PF16489">
    <property type="entry name" value="GAIN"/>
    <property type="match status" value="1"/>
</dbReference>
<feature type="transmembrane region" description="Helical" evidence="11">
    <location>
        <begin position="1292"/>
        <end position="1315"/>
    </location>
</feature>
<feature type="region of interest" description="Disordered" evidence="10">
    <location>
        <begin position="1760"/>
        <end position="1789"/>
    </location>
</feature>
<dbReference type="PROSITE" id="PS50221">
    <property type="entry name" value="GAIN_B"/>
    <property type="match status" value="1"/>
</dbReference>
<evidence type="ECO:0000259" key="14">
    <source>
        <dbReference type="PROSITE" id="PS50261"/>
    </source>
</evidence>
<dbReference type="SMART" id="SM00303">
    <property type="entry name" value="GPS"/>
    <property type="match status" value="1"/>
</dbReference>
<dbReference type="InterPro" id="IPR048072">
    <property type="entry name" value="7tmB2_latrophilin-like"/>
</dbReference>
<feature type="compositionally biased region" description="Polar residues" evidence="10">
    <location>
        <begin position="1452"/>
        <end position="1468"/>
    </location>
</feature>
<proteinExistence type="inferred from homology"/>
<feature type="transmembrane region" description="Helical" evidence="11">
    <location>
        <begin position="1075"/>
        <end position="1095"/>
    </location>
</feature>
<evidence type="ECO:0000256" key="3">
    <source>
        <dbReference type="ARBA" id="ARBA00022475"/>
    </source>
</evidence>
<accession>A0A8S3XVI1</accession>
<dbReference type="CDD" id="cd15440">
    <property type="entry name" value="7tmB2_latrophilin-like_invertebrate"/>
    <property type="match status" value="1"/>
</dbReference>
<dbReference type="GO" id="GO:0004930">
    <property type="term" value="F:G protein-coupled receptor activity"/>
    <property type="evidence" value="ECO:0007669"/>
    <property type="project" value="InterPro"/>
</dbReference>
<dbReference type="InterPro" id="IPR000203">
    <property type="entry name" value="GPS"/>
</dbReference>
<dbReference type="InterPro" id="IPR017981">
    <property type="entry name" value="GPCR_2-like_7TM"/>
</dbReference>
<dbReference type="InterPro" id="IPR000832">
    <property type="entry name" value="GPCR_2_secretin-like"/>
</dbReference>
<dbReference type="GO" id="GO:0030246">
    <property type="term" value="F:carbohydrate binding"/>
    <property type="evidence" value="ECO:0007669"/>
    <property type="project" value="UniProtKB-KW"/>
</dbReference>
<feature type="transmembrane region" description="Helical" evidence="11">
    <location>
        <begin position="1107"/>
        <end position="1127"/>
    </location>
</feature>
<comment type="similarity">
    <text evidence="2">Belongs to the G-protein coupled receptor 2 family. LN-TM7 subfamily.</text>
</comment>
<feature type="region of interest" description="Disordered" evidence="10">
    <location>
        <begin position="1532"/>
        <end position="1553"/>
    </location>
</feature>
<evidence type="ECO:0000256" key="10">
    <source>
        <dbReference type="SAM" id="MobiDB-lite"/>
    </source>
</evidence>
<dbReference type="PANTHER" id="PTHR12011">
    <property type="entry name" value="ADHESION G-PROTEIN COUPLED RECEPTOR"/>
    <property type="match status" value="1"/>
</dbReference>
<evidence type="ECO:0000256" key="5">
    <source>
        <dbReference type="ARBA" id="ARBA00022734"/>
    </source>
</evidence>
<feature type="compositionally biased region" description="Polar residues" evidence="10">
    <location>
        <begin position="1349"/>
        <end position="1368"/>
    </location>
</feature>
<dbReference type="Proteomes" id="UP000691718">
    <property type="component" value="Unassembled WGS sequence"/>
</dbReference>
<gene>
    <name evidence="15" type="ORF">PAPOLLO_LOCUS21153</name>
</gene>
<feature type="transmembrane region" description="Helical" evidence="11">
    <location>
        <begin position="1216"/>
        <end position="1242"/>
    </location>
</feature>
<comment type="subcellular location">
    <subcellularLocation>
        <location evidence="1">Cell membrane</location>
        <topology evidence="1">Multi-pass membrane protein</topology>
    </subcellularLocation>
</comment>
<keyword evidence="3" id="KW-1003">Cell membrane</keyword>
<protein>
    <submittedName>
        <fullName evidence="15">(apollo) hypothetical protein</fullName>
    </submittedName>
</protein>
<feature type="domain" description="SUEL-type lectin" evidence="13">
    <location>
        <begin position="329"/>
        <end position="418"/>
    </location>
</feature>